<evidence type="ECO:0000259" key="3">
    <source>
        <dbReference type="SMART" id="SM00645"/>
    </source>
</evidence>
<feature type="domain" description="Cathepsin propeptide inhibitor" evidence="4">
    <location>
        <begin position="38"/>
        <end position="88"/>
    </location>
</feature>
<dbReference type="AlphaFoldDB" id="A0AAD4PA81"/>
<dbReference type="InterPro" id="IPR013128">
    <property type="entry name" value="Peptidase_C1A"/>
</dbReference>
<dbReference type="SMART" id="SM00645">
    <property type="entry name" value="Pept_C1"/>
    <property type="match status" value="1"/>
</dbReference>
<dbReference type="EMBL" id="SDAM02000063">
    <property type="protein sequence ID" value="KAH6832794.1"/>
    <property type="molecule type" value="Genomic_DNA"/>
</dbReference>
<evidence type="ECO:0000313" key="6">
    <source>
        <dbReference type="Proteomes" id="UP001190926"/>
    </source>
</evidence>
<feature type="signal peptide" evidence="2">
    <location>
        <begin position="1"/>
        <end position="19"/>
    </location>
</feature>
<dbReference type="InterPro" id="IPR000668">
    <property type="entry name" value="Peptidase_C1A_C"/>
</dbReference>
<dbReference type="Proteomes" id="UP001190926">
    <property type="component" value="Unassembled WGS sequence"/>
</dbReference>
<sequence length="255" mass="28701">MKKLLLLLLALLAVGAAVGSFEFHELELQGEKNLWELYESWLLHHNLSRSIDVKLSRFEAFYVDSANRRVKPYTVALNDFADMTNREFNRAYADCIVEHDPPENHTSSAAFIGKNLEGVPNSVDWRDEGAVLPVGLQEGILLGILMAITPPRPRLWSEKAGPWLFHIVLYHLRCQLHGVFIGPCGTYINHQVTIVGYGTTLTGTNYWIIKNSWRTNWGEQSYMRMERGAGGVGGKGLCGIAMAPLFRTKAWALEE</sequence>
<evidence type="ECO:0000313" key="5">
    <source>
        <dbReference type="EMBL" id="KAH6832794.1"/>
    </source>
</evidence>
<keyword evidence="2" id="KW-0732">Signal</keyword>
<proteinExistence type="inferred from homology"/>
<comment type="similarity">
    <text evidence="1">Belongs to the peptidase C1 family.</text>
</comment>
<dbReference type="Gene3D" id="3.90.70.10">
    <property type="entry name" value="Cysteine proteinases"/>
    <property type="match status" value="2"/>
</dbReference>
<accession>A0AAD4PA81</accession>
<dbReference type="GO" id="GO:0008234">
    <property type="term" value="F:cysteine-type peptidase activity"/>
    <property type="evidence" value="ECO:0007669"/>
    <property type="project" value="InterPro"/>
</dbReference>
<comment type="caution">
    <text evidence="5">The sequence shown here is derived from an EMBL/GenBank/DDBJ whole genome shotgun (WGS) entry which is preliminary data.</text>
</comment>
<gene>
    <name evidence="5" type="ORF">C2S53_006041</name>
</gene>
<feature type="domain" description="Peptidase C1A papain C-terminal" evidence="3">
    <location>
        <begin position="119"/>
        <end position="248"/>
    </location>
</feature>
<dbReference type="PANTHER" id="PTHR12411">
    <property type="entry name" value="CYSTEINE PROTEASE FAMILY C1-RELATED"/>
    <property type="match status" value="1"/>
</dbReference>
<feature type="chain" id="PRO_5042239604" evidence="2">
    <location>
        <begin position="20"/>
        <end position="255"/>
    </location>
</feature>
<dbReference type="SUPFAM" id="SSF54001">
    <property type="entry name" value="Cysteine proteinases"/>
    <property type="match status" value="2"/>
</dbReference>
<evidence type="ECO:0000256" key="1">
    <source>
        <dbReference type="ARBA" id="ARBA00008455"/>
    </source>
</evidence>
<dbReference type="Pfam" id="PF08246">
    <property type="entry name" value="Inhibitor_I29"/>
    <property type="match status" value="1"/>
</dbReference>
<dbReference type="InterPro" id="IPR013201">
    <property type="entry name" value="Prot_inhib_I29"/>
</dbReference>
<dbReference type="InterPro" id="IPR038765">
    <property type="entry name" value="Papain-like_cys_pep_sf"/>
</dbReference>
<reference evidence="5 6" key="1">
    <citation type="journal article" date="2021" name="Nat. Commun.">
        <title>Incipient diploidization of the medicinal plant Perilla within 10,000 years.</title>
        <authorList>
            <person name="Zhang Y."/>
            <person name="Shen Q."/>
            <person name="Leng L."/>
            <person name="Zhang D."/>
            <person name="Chen S."/>
            <person name="Shi Y."/>
            <person name="Ning Z."/>
            <person name="Chen S."/>
        </authorList>
    </citation>
    <scope>NUCLEOTIDE SEQUENCE [LARGE SCALE GENOMIC DNA]</scope>
    <source>
        <strain evidence="6">cv. PC099</strain>
    </source>
</reference>
<evidence type="ECO:0000259" key="4">
    <source>
        <dbReference type="SMART" id="SM00848"/>
    </source>
</evidence>
<dbReference type="GO" id="GO:0006508">
    <property type="term" value="P:proteolysis"/>
    <property type="evidence" value="ECO:0007669"/>
    <property type="project" value="InterPro"/>
</dbReference>
<dbReference type="Pfam" id="PF00112">
    <property type="entry name" value="Peptidase_C1"/>
    <property type="match status" value="1"/>
</dbReference>
<name>A0AAD4PA81_PERFH</name>
<dbReference type="SMART" id="SM00848">
    <property type="entry name" value="Inhibitor_I29"/>
    <property type="match status" value="1"/>
</dbReference>
<keyword evidence="6" id="KW-1185">Reference proteome</keyword>
<organism evidence="5 6">
    <name type="scientific">Perilla frutescens var. hirtella</name>
    <name type="common">Perilla citriodora</name>
    <name type="synonym">Perilla setoyensis</name>
    <dbReference type="NCBI Taxonomy" id="608512"/>
    <lineage>
        <taxon>Eukaryota</taxon>
        <taxon>Viridiplantae</taxon>
        <taxon>Streptophyta</taxon>
        <taxon>Embryophyta</taxon>
        <taxon>Tracheophyta</taxon>
        <taxon>Spermatophyta</taxon>
        <taxon>Magnoliopsida</taxon>
        <taxon>eudicotyledons</taxon>
        <taxon>Gunneridae</taxon>
        <taxon>Pentapetalae</taxon>
        <taxon>asterids</taxon>
        <taxon>lamiids</taxon>
        <taxon>Lamiales</taxon>
        <taxon>Lamiaceae</taxon>
        <taxon>Nepetoideae</taxon>
        <taxon>Elsholtzieae</taxon>
        <taxon>Perilla</taxon>
    </lineage>
</organism>
<evidence type="ECO:0000256" key="2">
    <source>
        <dbReference type="SAM" id="SignalP"/>
    </source>
</evidence>
<protein>
    <submittedName>
        <fullName evidence="5">Cysteine proteinases superfamily protein</fullName>
    </submittedName>
</protein>